<protein>
    <submittedName>
        <fullName evidence="2">Uncharacterized protein</fullName>
    </submittedName>
</protein>
<dbReference type="Proteomes" id="UP000281553">
    <property type="component" value="Unassembled WGS sequence"/>
</dbReference>
<evidence type="ECO:0000313" key="2">
    <source>
        <dbReference type="EMBL" id="VDK87814.1"/>
    </source>
</evidence>
<feature type="region of interest" description="Disordered" evidence="1">
    <location>
        <begin position="92"/>
        <end position="111"/>
    </location>
</feature>
<name>A0A3P6VCX4_DIBLA</name>
<feature type="compositionally biased region" description="Acidic residues" evidence="1">
    <location>
        <begin position="235"/>
        <end position="249"/>
    </location>
</feature>
<sequence>MDYRMDPKLVDQEIAKNLPKDFLKKKERSVLLPPSEFFKPYTRPEPNEMFRMLPETEVGFDELSRKFHNEAGLGSQQEDAVEPCKVGLNKTLKPLLGTPPSTSTADTSSQDADVQLNVSERANLQSSENVPTNIVNSASHLEEARDTIQPKSEQRDKPRLKMTTLYDFGIPESTLVEEEKKALKKVLPLKKSQTSGPKDEVVSGVGCISSNNANAEAYNLAALLPMTSESTDQQGSEETDNESDTNEEDTAVHWLSRYRFLQETNKQGLSTSSQAPNMPDSLIEIPTSFEYPGQRQEFTSDEYKSLLTAIDETHDLEVQTPADRKEVSFREPIRLTAAAVEENGPLFLVRVYLDKNMQLHFSNPWTNDLTKASNMDKPTWQVETVEAENTVSLTYAAIVSWLVSLIEPDNESCQTSTAPRLQTLALLQSTCEVGEHLGASTSASDSHRIVLTALIKAAGGYKLQEMKTWLTMNTPKRVRKTYSTSGFFTL</sequence>
<keyword evidence="3" id="KW-1185">Reference proteome</keyword>
<dbReference type="EMBL" id="UYRU01044810">
    <property type="protein sequence ID" value="VDK87814.1"/>
    <property type="molecule type" value="Genomic_DNA"/>
</dbReference>
<feature type="region of interest" description="Disordered" evidence="1">
    <location>
        <begin position="228"/>
        <end position="249"/>
    </location>
</feature>
<evidence type="ECO:0000313" key="3">
    <source>
        <dbReference type="Proteomes" id="UP000281553"/>
    </source>
</evidence>
<dbReference type="OrthoDB" id="10611198at2759"/>
<accession>A0A3P6VCX4</accession>
<organism evidence="2 3">
    <name type="scientific">Dibothriocephalus latus</name>
    <name type="common">Fish tapeworm</name>
    <name type="synonym">Diphyllobothrium latum</name>
    <dbReference type="NCBI Taxonomy" id="60516"/>
    <lineage>
        <taxon>Eukaryota</taxon>
        <taxon>Metazoa</taxon>
        <taxon>Spiralia</taxon>
        <taxon>Lophotrochozoa</taxon>
        <taxon>Platyhelminthes</taxon>
        <taxon>Cestoda</taxon>
        <taxon>Eucestoda</taxon>
        <taxon>Diphyllobothriidea</taxon>
        <taxon>Diphyllobothriidae</taxon>
        <taxon>Dibothriocephalus</taxon>
    </lineage>
</organism>
<gene>
    <name evidence="2" type="ORF">DILT_LOCUS4087</name>
</gene>
<feature type="compositionally biased region" description="Low complexity" evidence="1">
    <location>
        <begin position="98"/>
        <end position="111"/>
    </location>
</feature>
<evidence type="ECO:0000256" key="1">
    <source>
        <dbReference type="SAM" id="MobiDB-lite"/>
    </source>
</evidence>
<proteinExistence type="predicted"/>
<dbReference type="AlphaFoldDB" id="A0A3P6VCX4"/>
<reference evidence="2 3" key="1">
    <citation type="submission" date="2018-11" db="EMBL/GenBank/DDBJ databases">
        <authorList>
            <consortium name="Pathogen Informatics"/>
        </authorList>
    </citation>
    <scope>NUCLEOTIDE SEQUENCE [LARGE SCALE GENOMIC DNA]</scope>
</reference>